<protein>
    <submittedName>
        <fullName evidence="3">CRISPR-associated protein Csx14</fullName>
    </submittedName>
</protein>
<dbReference type="Pfam" id="PF09623">
    <property type="entry name" value="Cas_NE0113"/>
    <property type="match status" value="1"/>
</dbReference>
<keyword evidence="4" id="KW-1185">Reference proteome</keyword>
<dbReference type="NCBIfam" id="TIGR03642">
    <property type="entry name" value="cas_csx14"/>
    <property type="match status" value="1"/>
</dbReference>
<dbReference type="InterPro" id="IPR019092">
    <property type="entry name" value="SSO2081-like_dom"/>
</dbReference>
<gene>
    <name evidence="3" type="ORF">R6Y96_04325</name>
</gene>
<dbReference type="RefSeq" id="WP_318622301.1">
    <property type="nucleotide sequence ID" value="NZ_CP137642.1"/>
</dbReference>
<sequence>MSPPVVSTFIDGLGEPVSDLVLLTTNNASVRAGARLLTTGLARRYPWLRVHTEMLPWDDIATKEQNFKFMSIAAKIFRKERDIHHCDAIYLNVSGGRKNMCMTLSLIGQILQADGVYHIVNRDISVINERLERFRSEIMGFADVDDPQEIERLYEMHEADFDHLLFPDRRTYEIIRIPTLPYPVDYLQYLVEGMLERGAGLTAEDRDLLVRHGIFERVGSSVTLTPHGEALLEVILGR</sequence>
<dbReference type="EMBL" id="CP137642">
    <property type="protein sequence ID" value="WOX58466.1"/>
    <property type="molecule type" value="Genomic_DNA"/>
</dbReference>
<organism evidence="3 4">
    <name type="scientific">Methanoculleus receptaculi</name>
    <dbReference type="NCBI Taxonomy" id="394967"/>
    <lineage>
        <taxon>Archaea</taxon>
        <taxon>Methanobacteriati</taxon>
        <taxon>Methanobacteriota</taxon>
        <taxon>Stenosarchaea group</taxon>
        <taxon>Methanomicrobia</taxon>
        <taxon>Methanomicrobiales</taxon>
        <taxon>Methanomicrobiaceae</taxon>
        <taxon>Methanoculleus</taxon>
    </lineage>
</organism>
<dbReference type="AlphaFoldDB" id="A0AAX4FWZ8"/>
<dbReference type="Pfam" id="PF24744">
    <property type="entry name" value="CARF-assoc_HTH"/>
    <property type="match status" value="1"/>
</dbReference>
<dbReference type="InterPro" id="IPR019848">
    <property type="entry name" value="CRISPR-assoc_prot_Csx14"/>
</dbReference>
<feature type="domain" description="CARF-associated helix-turn-helix" evidence="2">
    <location>
        <begin position="184"/>
        <end position="237"/>
    </location>
</feature>
<dbReference type="Proteomes" id="UP001305652">
    <property type="component" value="Chromosome"/>
</dbReference>
<reference evidence="3 4" key="1">
    <citation type="submission" date="2023-10" db="EMBL/GenBank/DDBJ databases">
        <title>The complete genome sequence of Methanoculleus receptaculi DSM 18860.</title>
        <authorList>
            <person name="Lai S.-J."/>
            <person name="You Y.-T."/>
            <person name="Chen S.-C."/>
        </authorList>
    </citation>
    <scope>NUCLEOTIDE SEQUENCE [LARGE SCALE GENOMIC DNA]</scope>
    <source>
        <strain evidence="3 4">DSM 18860</strain>
    </source>
</reference>
<dbReference type="GeneID" id="85732356"/>
<dbReference type="InterPro" id="IPR056479">
    <property type="entry name" value="CARF-assoc_HTH"/>
</dbReference>
<evidence type="ECO:0000313" key="4">
    <source>
        <dbReference type="Proteomes" id="UP001305652"/>
    </source>
</evidence>
<proteinExistence type="predicted"/>
<evidence type="ECO:0000259" key="2">
    <source>
        <dbReference type="Pfam" id="PF24744"/>
    </source>
</evidence>
<feature type="domain" description="CRISPR system ring nuclease SSO2081-like" evidence="1">
    <location>
        <begin position="2"/>
        <end position="137"/>
    </location>
</feature>
<accession>A0AAX4FWZ8</accession>
<evidence type="ECO:0000259" key="1">
    <source>
        <dbReference type="Pfam" id="PF09623"/>
    </source>
</evidence>
<name>A0AAX4FWZ8_9EURY</name>
<evidence type="ECO:0000313" key="3">
    <source>
        <dbReference type="EMBL" id="WOX58466.1"/>
    </source>
</evidence>
<dbReference type="KEGG" id="mrc:R6Y96_04325"/>